<proteinExistence type="predicted"/>
<dbReference type="EMBL" id="GBXM01105529">
    <property type="protein sequence ID" value="JAH03048.1"/>
    <property type="molecule type" value="Transcribed_RNA"/>
</dbReference>
<dbReference type="AlphaFoldDB" id="A0A0E9PGR0"/>
<feature type="compositionally biased region" description="Low complexity" evidence="1">
    <location>
        <begin position="16"/>
        <end position="27"/>
    </location>
</feature>
<sequence length="42" mass="4596">MWHARGFGNINKQALQQSSSRISPQQSTTGMGFLKNLSFALG</sequence>
<feature type="region of interest" description="Disordered" evidence="1">
    <location>
        <begin position="1"/>
        <end position="30"/>
    </location>
</feature>
<accession>A0A0E9PGR0</accession>
<reference evidence="2" key="1">
    <citation type="submission" date="2014-11" db="EMBL/GenBank/DDBJ databases">
        <authorList>
            <person name="Amaro Gonzalez C."/>
        </authorList>
    </citation>
    <scope>NUCLEOTIDE SEQUENCE</scope>
</reference>
<evidence type="ECO:0000313" key="2">
    <source>
        <dbReference type="EMBL" id="JAH03048.1"/>
    </source>
</evidence>
<organism evidence="2">
    <name type="scientific">Anguilla anguilla</name>
    <name type="common">European freshwater eel</name>
    <name type="synonym">Muraena anguilla</name>
    <dbReference type="NCBI Taxonomy" id="7936"/>
    <lineage>
        <taxon>Eukaryota</taxon>
        <taxon>Metazoa</taxon>
        <taxon>Chordata</taxon>
        <taxon>Craniata</taxon>
        <taxon>Vertebrata</taxon>
        <taxon>Euteleostomi</taxon>
        <taxon>Actinopterygii</taxon>
        <taxon>Neopterygii</taxon>
        <taxon>Teleostei</taxon>
        <taxon>Anguilliformes</taxon>
        <taxon>Anguillidae</taxon>
        <taxon>Anguilla</taxon>
    </lineage>
</organism>
<name>A0A0E9PGR0_ANGAN</name>
<reference evidence="2" key="2">
    <citation type="journal article" date="2015" name="Fish Shellfish Immunol.">
        <title>Early steps in the European eel (Anguilla anguilla)-Vibrio vulnificus interaction in the gills: Role of the RtxA13 toxin.</title>
        <authorList>
            <person name="Callol A."/>
            <person name="Pajuelo D."/>
            <person name="Ebbesson L."/>
            <person name="Teles M."/>
            <person name="MacKenzie S."/>
            <person name="Amaro C."/>
        </authorList>
    </citation>
    <scope>NUCLEOTIDE SEQUENCE</scope>
</reference>
<evidence type="ECO:0000256" key="1">
    <source>
        <dbReference type="SAM" id="MobiDB-lite"/>
    </source>
</evidence>
<protein>
    <submittedName>
        <fullName evidence="2">Uncharacterized protein</fullName>
    </submittedName>
</protein>